<keyword evidence="6" id="KW-1185">Reference proteome</keyword>
<proteinExistence type="inferred from homology"/>
<protein>
    <recommendedName>
        <fullName evidence="3">Carboxylic ester hydrolase</fullName>
        <ecNumber evidence="3">3.1.1.-</ecNumber>
    </recommendedName>
</protein>
<dbReference type="Pfam" id="PF00135">
    <property type="entry name" value="COesterase"/>
    <property type="match status" value="2"/>
</dbReference>
<name>A0A2P2SXF2_9PEZI</name>
<dbReference type="OrthoDB" id="408631at2759"/>
<feature type="domain" description="Carboxylesterase type B" evidence="4">
    <location>
        <begin position="28"/>
        <end position="370"/>
    </location>
</feature>
<dbReference type="Proteomes" id="UP000091956">
    <property type="component" value="Unassembled WGS sequence"/>
</dbReference>
<dbReference type="PANTHER" id="PTHR43918">
    <property type="entry name" value="ACETYLCHOLINESTERASE"/>
    <property type="match status" value="1"/>
</dbReference>
<dbReference type="RefSeq" id="XP_018135243.1">
    <property type="nucleotide sequence ID" value="XM_018269684.2"/>
</dbReference>
<dbReference type="EMBL" id="KV460206">
    <property type="protein sequence ID" value="OBU01511.1"/>
    <property type="molecule type" value="Genomic_DNA"/>
</dbReference>
<sequence length="520" mass="56209">MKLSDVLFGAILCISAPVRGEWTVGQGVYTPSGLVLGSAASKLPSVSVYRGIPYAQPPIGELRFAAPLPFSGNTHLPFSDSPSIDGTKFGASCPVSSYFAGKPVTKGKGLSAAGLATLAQLTKGNNDTSEDCLTLNVWTKPQTGEEKKAVVIWVHGKGYTTGSSSDPVYDGQFIVNEQDIILVTFNYRMNIFGFPGSYLNTRNIGLLDQRLAVEWVRDNIAGFGGDPARITLIGDSAGAGLVDLYSFAYVDDPIISSMGLLSGTTSLSGWDPDSLPKAERDWNSVTCDICRMGTETDFAKVIACMRNKTTAEITAAIPITTNPYGSKSFFPNNDGKTVFSDYYELARTGKFIKVPLLIGNTDDETAYHRIMADVFAPSYGYGQTNYDNERRNYYTCPASERARHTADLGVPTWRYGYFGDFKDARLTTAAHGRAYHGSDVLLIFGTELVPGVKQDADELKLAKYARGAVAAFARNPKTGLKTYGWPQYNPKAKSLVQLGKDNKVGTFAVTPAAFDTGCLY</sequence>
<dbReference type="GeneID" id="28833537"/>
<dbReference type="PROSITE" id="PS00122">
    <property type="entry name" value="CARBOXYLESTERASE_B_1"/>
    <property type="match status" value="1"/>
</dbReference>
<dbReference type="InterPro" id="IPR050654">
    <property type="entry name" value="AChE-related_enzymes"/>
</dbReference>
<dbReference type="InterPro" id="IPR019826">
    <property type="entry name" value="Carboxylesterase_B_AS"/>
</dbReference>
<dbReference type="AlphaFoldDB" id="A0A2P2SXF2"/>
<feature type="domain" description="Carboxylesterase type B" evidence="4">
    <location>
        <begin position="393"/>
        <end position="504"/>
    </location>
</feature>
<dbReference type="PANTHER" id="PTHR43918:SF4">
    <property type="entry name" value="CARBOXYLIC ESTER HYDROLASE"/>
    <property type="match status" value="1"/>
</dbReference>
<evidence type="ECO:0000313" key="5">
    <source>
        <dbReference type="EMBL" id="OBU01511.1"/>
    </source>
</evidence>
<evidence type="ECO:0000256" key="1">
    <source>
        <dbReference type="ARBA" id="ARBA00005964"/>
    </source>
</evidence>
<reference evidence="6" key="2">
    <citation type="journal article" date="2018" name="Nat. Commun.">
        <title>Extreme sensitivity to ultraviolet light in the fungal pathogen causing white-nose syndrome of bats.</title>
        <authorList>
            <person name="Palmer J.M."/>
            <person name="Drees K.P."/>
            <person name="Foster J.T."/>
            <person name="Lindner D.L."/>
        </authorList>
    </citation>
    <scope>NUCLEOTIDE SEQUENCE [LARGE SCALE GENOMIC DNA]</scope>
    <source>
        <strain evidence="6">UAMH 10579</strain>
    </source>
</reference>
<feature type="signal peptide" evidence="3">
    <location>
        <begin position="1"/>
        <end position="20"/>
    </location>
</feature>
<accession>A0A2P2SXF2</accession>
<organism evidence="5 6">
    <name type="scientific">Pseudogymnoascus verrucosus</name>
    <dbReference type="NCBI Taxonomy" id="342668"/>
    <lineage>
        <taxon>Eukaryota</taxon>
        <taxon>Fungi</taxon>
        <taxon>Dikarya</taxon>
        <taxon>Ascomycota</taxon>
        <taxon>Pezizomycotina</taxon>
        <taxon>Leotiomycetes</taxon>
        <taxon>Thelebolales</taxon>
        <taxon>Thelebolaceae</taxon>
        <taxon>Pseudogymnoascus</taxon>
    </lineage>
</organism>
<evidence type="ECO:0000256" key="3">
    <source>
        <dbReference type="RuleBase" id="RU361235"/>
    </source>
</evidence>
<dbReference type="InterPro" id="IPR002018">
    <property type="entry name" value="CarbesteraseB"/>
</dbReference>
<keyword evidence="3" id="KW-0732">Signal</keyword>
<comment type="similarity">
    <text evidence="1 3">Belongs to the type-B carboxylesterase/lipase family.</text>
</comment>
<dbReference type="GO" id="GO:0052689">
    <property type="term" value="F:carboxylic ester hydrolase activity"/>
    <property type="evidence" value="ECO:0007669"/>
    <property type="project" value="TreeGrafter"/>
</dbReference>
<dbReference type="EC" id="3.1.1.-" evidence="3"/>
<evidence type="ECO:0000313" key="6">
    <source>
        <dbReference type="Proteomes" id="UP000091956"/>
    </source>
</evidence>
<gene>
    <name evidence="5" type="ORF">VE01_00151</name>
</gene>
<keyword evidence="2 3" id="KW-0378">Hydrolase</keyword>
<dbReference type="STRING" id="342668.A0A2P2SXF2"/>
<dbReference type="Gene3D" id="3.40.50.1820">
    <property type="entry name" value="alpha/beta hydrolase"/>
    <property type="match status" value="1"/>
</dbReference>
<evidence type="ECO:0000256" key="2">
    <source>
        <dbReference type="ARBA" id="ARBA00022801"/>
    </source>
</evidence>
<dbReference type="InterPro" id="IPR029058">
    <property type="entry name" value="AB_hydrolase_fold"/>
</dbReference>
<reference evidence="5 6" key="1">
    <citation type="submission" date="2016-03" db="EMBL/GenBank/DDBJ databases">
        <title>Comparative genomics of Pseudogymnoascus destructans, the fungus causing white-nose syndrome of bats.</title>
        <authorList>
            <person name="Palmer J.M."/>
            <person name="Drees K.P."/>
            <person name="Foster J.T."/>
            <person name="Lindner D.L."/>
        </authorList>
    </citation>
    <scope>NUCLEOTIDE SEQUENCE [LARGE SCALE GENOMIC DNA]</scope>
    <source>
        <strain evidence="5 6">UAMH 10579</strain>
    </source>
</reference>
<dbReference type="SUPFAM" id="SSF53474">
    <property type="entry name" value="alpha/beta-Hydrolases"/>
    <property type="match status" value="1"/>
</dbReference>
<evidence type="ECO:0000259" key="4">
    <source>
        <dbReference type="Pfam" id="PF00135"/>
    </source>
</evidence>
<feature type="chain" id="PRO_5015021928" description="Carboxylic ester hydrolase" evidence="3">
    <location>
        <begin position="21"/>
        <end position="520"/>
    </location>
</feature>